<sequence>MAMTLCSQSCGTHLVLCLRLQVLFSSFKNLLAVSIRCIQHFRFASMIYTHLQSLSIYQTLVDSCRAILLTIPCSSFPAHLPASTGTSHSVLYPEGAMSVYILCIIERPTSSQTLSHVARHSSSTLSIYMSLSCSQLYPVHATDGSQ</sequence>
<protein>
    <submittedName>
        <fullName evidence="2">Uncharacterized protein</fullName>
    </submittedName>
</protein>
<organism evidence="2 3">
    <name type="scientific">Neolentinus lepideus HHB14362 ss-1</name>
    <dbReference type="NCBI Taxonomy" id="1314782"/>
    <lineage>
        <taxon>Eukaryota</taxon>
        <taxon>Fungi</taxon>
        <taxon>Dikarya</taxon>
        <taxon>Basidiomycota</taxon>
        <taxon>Agaricomycotina</taxon>
        <taxon>Agaricomycetes</taxon>
        <taxon>Gloeophyllales</taxon>
        <taxon>Gloeophyllaceae</taxon>
        <taxon>Neolentinus</taxon>
    </lineage>
</organism>
<feature type="signal peptide" evidence="1">
    <location>
        <begin position="1"/>
        <end position="32"/>
    </location>
</feature>
<evidence type="ECO:0000313" key="3">
    <source>
        <dbReference type="Proteomes" id="UP000076761"/>
    </source>
</evidence>
<dbReference type="InParanoid" id="A0A165Q3E9"/>
<feature type="chain" id="PRO_5007864522" evidence="1">
    <location>
        <begin position="33"/>
        <end position="146"/>
    </location>
</feature>
<evidence type="ECO:0000256" key="1">
    <source>
        <dbReference type="SAM" id="SignalP"/>
    </source>
</evidence>
<name>A0A165Q3E9_9AGAM</name>
<dbReference type="AlphaFoldDB" id="A0A165Q3E9"/>
<evidence type="ECO:0000313" key="2">
    <source>
        <dbReference type="EMBL" id="KZT21864.1"/>
    </source>
</evidence>
<keyword evidence="3" id="KW-1185">Reference proteome</keyword>
<gene>
    <name evidence="2" type="ORF">NEOLEDRAFT_724189</name>
</gene>
<dbReference type="Proteomes" id="UP000076761">
    <property type="component" value="Unassembled WGS sequence"/>
</dbReference>
<dbReference type="EMBL" id="KV425602">
    <property type="protein sequence ID" value="KZT21864.1"/>
    <property type="molecule type" value="Genomic_DNA"/>
</dbReference>
<reference evidence="2 3" key="1">
    <citation type="journal article" date="2016" name="Mol. Biol. Evol.">
        <title>Comparative Genomics of Early-Diverging Mushroom-Forming Fungi Provides Insights into the Origins of Lignocellulose Decay Capabilities.</title>
        <authorList>
            <person name="Nagy L.G."/>
            <person name="Riley R."/>
            <person name="Tritt A."/>
            <person name="Adam C."/>
            <person name="Daum C."/>
            <person name="Floudas D."/>
            <person name="Sun H."/>
            <person name="Yadav J.S."/>
            <person name="Pangilinan J."/>
            <person name="Larsson K.H."/>
            <person name="Matsuura K."/>
            <person name="Barry K."/>
            <person name="Labutti K."/>
            <person name="Kuo R."/>
            <person name="Ohm R.A."/>
            <person name="Bhattacharya S.S."/>
            <person name="Shirouzu T."/>
            <person name="Yoshinaga Y."/>
            <person name="Martin F.M."/>
            <person name="Grigoriev I.V."/>
            <person name="Hibbett D.S."/>
        </authorList>
    </citation>
    <scope>NUCLEOTIDE SEQUENCE [LARGE SCALE GENOMIC DNA]</scope>
    <source>
        <strain evidence="2 3">HHB14362 ss-1</strain>
    </source>
</reference>
<keyword evidence="1" id="KW-0732">Signal</keyword>
<accession>A0A165Q3E9</accession>
<proteinExistence type="predicted"/>